<dbReference type="AlphaFoldDB" id="A0A5C6FBM2"/>
<keyword evidence="3" id="KW-1185">Reference proteome</keyword>
<gene>
    <name evidence="2" type="ORF">Poly51_29200</name>
</gene>
<accession>A0A5C6FBM2</accession>
<name>A0A5C6FBM2_9BACT</name>
<evidence type="ECO:0000313" key="3">
    <source>
        <dbReference type="Proteomes" id="UP000318288"/>
    </source>
</evidence>
<proteinExistence type="predicted"/>
<feature type="region of interest" description="Disordered" evidence="1">
    <location>
        <begin position="1"/>
        <end position="37"/>
    </location>
</feature>
<organism evidence="2 3">
    <name type="scientific">Rubripirellula tenax</name>
    <dbReference type="NCBI Taxonomy" id="2528015"/>
    <lineage>
        <taxon>Bacteria</taxon>
        <taxon>Pseudomonadati</taxon>
        <taxon>Planctomycetota</taxon>
        <taxon>Planctomycetia</taxon>
        <taxon>Pirellulales</taxon>
        <taxon>Pirellulaceae</taxon>
        <taxon>Rubripirellula</taxon>
    </lineage>
</organism>
<reference evidence="2 3" key="1">
    <citation type="submission" date="2019-02" db="EMBL/GenBank/DDBJ databases">
        <title>Deep-cultivation of Planctomycetes and their phenomic and genomic characterization uncovers novel biology.</title>
        <authorList>
            <person name="Wiegand S."/>
            <person name="Jogler M."/>
            <person name="Boedeker C."/>
            <person name="Pinto D."/>
            <person name="Vollmers J."/>
            <person name="Rivas-Marin E."/>
            <person name="Kohn T."/>
            <person name="Peeters S.H."/>
            <person name="Heuer A."/>
            <person name="Rast P."/>
            <person name="Oberbeckmann S."/>
            <person name="Bunk B."/>
            <person name="Jeske O."/>
            <person name="Meyerdierks A."/>
            <person name="Storesund J.E."/>
            <person name="Kallscheuer N."/>
            <person name="Luecker S."/>
            <person name="Lage O.M."/>
            <person name="Pohl T."/>
            <person name="Merkel B.J."/>
            <person name="Hornburger P."/>
            <person name="Mueller R.-W."/>
            <person name="Bruemmer F."/>
            <person name="Labrenz M."/>
            <person name="Spormann A.M."/>
            <person name="Op Den Camp H."/>
            <person name="Overmann J."/>
            <person name="Amann R."/>
            <person name="Jetten M.S.M."/>
            <person name="Mascher T."/>
            <person name="Medema M.H."/>
            <person name="Devos D.P."/>
            <person name="Kaster A.-K."/>
            <person name="Ovreas L."/>
            <person name="Rohde M."/>
            <person name="Galperin M.Y."/>
            <person name="Jogler C."/>
        </authorList>
    </citation>
    <scope>NUCLEOTIDE SEQUENCE [LARGE SCALE GENOMIC DNA]</scope>
    <source>
        <strain evidence="2 3">Poly51</strain>
    </source>
</reference>
<dbReference type="Proteomes" id="UP000318288">
    <property type="component" value="Unassembled WGS sequence"/>
</dbReference>
<comment type="caution">
    <text evidence="2">The sequence shown here is derived from an EMBL/GenBank/DDBJ whole genome shotgun (WGS) entry which is preliminary data.</text>
</comment>
<protein>
    <submittedName>
        <fullName evidence="2">Uncharacterized protein</fullName>
    </submittedName>
</protein>
<feature type="compositionally biased region" description="Basic and acidic residues" evidence="1">
    <location>
        <begin position="9"/>
        <end position="21"/>
    </location>
</feature>
<sequence length="71" mass="7537">MTAAAIAEAEPRSDESEARDADSEDDGDSFTELLNDEKDEGDSFVLLASARSRASVEVENGGMVKEVSQGK</sequence>
<evidence type="ECO:0000313" key="2">
    <source>
        <dbReference type="EMBL" id="TWU56999.1"/>
    </source>
</evidence>
<dbReference type="EMBL" id="SJPW01000003">
    <property type="protein sequence ID" value="TWU56999.1"/>
    <property type="molecule type" value="Genomic_DNA"/>
</dbReference>
<evidence type="ECO:0000256" key="1">
    <source>
        <dbReference type="SAM" id="MobiDB-lite"/>
    </source>
</evidence>